<feature type="domain" description="Polysaccharide pyruvyl transferase" evidence="2">
    <location>
        <begin position="15"/>
        <end position="314"/>
    </location>
</feature>
<proteinExistence type="predicted"/>
<dbReference type="InterPro" id="IPR001296">
    <property type="entry name" value="Glyco_trans_1"/>
</dbReference>
<evidence type="ECO:0000259" key="1">
    <source>
        <dbReference type="Pfam" id="PF00534"/>
    </source>
</evidence>
<dbReference type="Proteomes" id="UP001145069">
    <property type="component" value="Unassembled WGS sequence"/>
</dbReference>
<organism evidence="4 5">
    <name type="scientific">Aquibacillus salsiterrae</name>
    <dbReference type="NCBI Taxonomy" id="2950439"/>
    <lineage>
        <taxon>Bacteria</taxon>
        <taxon>Bacillati</taxon>
        <taxon>Bacillota</taxon>
        <taxon>Bacilli</taxon>
        <taxon>Bacillales</taxon>
        <taxon>Bacillaceae</taxon>
        <taxon>Aquibacillus</taxon>
    </lineage>
</organism>
<feature type="domain" description="Glycosyl transferase family 1" evidence="1">
    <location>
        <begin position="558"/>
        <end position="723"/>
    </location>
</feature>
<dbReference type="GO" id="GO:0016757">
    <property type="term" value="F:glycosyltransferase activity"/>
    <property type="evidence" value="ECO:0007669"/>
    <property type="project" value="InterPro"/>
</dbReference>
<dbReference type="InterPro" id="IPR028098">
    <property type="entry name" value="Glyco_trans_4-like_N"/>
</dbReference>
<comment type="caution">
    <text evidence="4">The sequence shown here is derived from an EMBL/GenBank/DDBJ whole genome shotgun (WGS) entry which is preliminary data.</text>
</comment>
<reference evidence="4" key="1">
    <citation type="submission" date="2022-06" db="EMBL/GenBank/DDBJ databases">
        <title>Aquibacillus sp. a new bacterium isolated from soil saline samples.</title>
        <authorList>
            <person name="Galisteo C."/>
            <person name="De La Haba R."/>
            <person name="Sanchez-Porro C."/>
            <person name="Ventosa A."/>
        </authorList>
    </citation>
    <scope>NUCLEOTIDE SEQUENCE</scope>
    <source>
        <strain evidence="4">3ASR75-54</strain>
    </source>
</reference>
<sequence length="748" mass="84480">MAMAIGIVGNYGNNNKGDEAILQGIIIQLKKYYHISPADIVVFSNHPEQTRKMYGVQAAPLYYKKNNNYLTLVTTMRKNFSVIKKLDLLIVGGGGILMDLYGSEAFLFGMYGWLGKLTKTPVVIYGVGAGPILSKQGELLLRSLAHIARLTTVRDPESKKLLQSIGVKSPIHVIGDPAFQLPMPIEVNRQKKPLKIGVTAVPFYHGSYWPEENLSLYQNYITGMAENLDRILHNYPNVEVNFFATKYPQDLMVTKEIKALMQYKDRCTINEHVMEPNDIVGFAAEQDIVIGTRLHSLILSLVSETPVIAVSYHHKVLDFMNMIECQDYVVPIEGLHDQTDLFLRPFEQMDKDWDKTTSMFKQVADKMKYKADKGMQLVKQQTENKNNPNVLVLSNMYPSKYSKTFGIFVKNQVELLQEKGVTVDVSAISDPRKGKIRVISKYLSFFVKNIGTLLFKGGKYDAVHVHYIFPTGLIGLLYKRLFNTRLIVTSHGGDIDQMIRKSSRARRYTDQILQQSDHVIAVGDKLKQDIHENFSVELDKISVINMGVNRDVFHPIDQQTVRRQLGIAPEEKLLLFVGNLIEAKGLMDLVDAFKLVKQYEQKAALHLIGEPKNAAFFKKLKETIADERDITIHDALPQQEIAQWMSAADIFVLPSHIEGFGLVALEAMACEIPVVGTNIGGLTYLLDEGRGLKAEVKNPEGLAKQIITLLGDPELKKQIIKRALRKVEEYDQQKLVDDVIKLYTIRKA</sequence>
<dbReference type="SUPFAM" id="SSF53756">
    <property type="entry name" value="UDP-Glycosyltransferase/glycogen phosphorylase"/>
    <property type="match status" value="1"/>
</dbReference>
<dbReference type="InterPro" id="IPR007345">
    <property type="entry name" value="Polysacch_pyruvyl_Trfase"/>
</dbReference>
<dbReference type="PANTHER" id="PTHR36836:SF1">
    <property type="entry name" value="COLANIC ACID BIOSYNTHESIS PROTEIN WCAK"/>
    <property type="match status" value="1"/>
</dbReference>
<dbReference type="RefSeq" id="WP_272445095.1">
    <property type="nucleotide sequence ID" value="NZ_JAMQKC010000002.1"/>
</dbReference>
<evidence type="ECO:0000313" key="5">
    <source>
        <dbReference type="Proteomes" id="UP001145069"/>
    </source>
</evidence>
<name>A0A9X3WC54_9BACI</name>
<dbReference type="EMBL" id="JAMQKC010000002">
    <property type="protein sequence ID" value="MDC3416113.1"/>
    <property type="molecule type" value="Genomic_DNA"/>
</dbReference>
<gene>
    <name evidence="4" type="ORF">NC799_04190</name>
</gene>
<dbReference type="AlphaFoldDB" id="A0A9X3WC54"/>
<dbReference type="PANTHER" id="PTHR36836">
    <property type="entry name" value="COLANIC ACID BIOSYNTHESIS PROTEIN WCAK"/>
    <property type="match status" value="1"/>
</dbReference>
<evidence type="ECO:0000259" key="3">
    <source>
        <dbReference type="Pfam" id="PF13439"/>
    </source>
</evidence>
<protein>
    <submittedName>
        <fullName evidence="4">Polysaccharide pyruvyl transferase family protein</fullName>
    </submittedName>
</protein>
<keyword evidence="4" id="KW-0808">Transferase</keyword>
<dbReference type="Pfam" id="PF00534">
    <property type="entry name" value="Glycos_transf_1"/>
    <property type="match status" value="1"/>
</dbReference>
<dbReference type="Gene3D" id="3.40.50.2000">
    <property type="entry name" value="Glycogen Phosphorylase B"/>
    <property type="match status" value="2"/>
</dbReference>
<dbReference type="Pfam" id="PF13439">
    <property type="entry name" value="Glyco_transf_4"/>
    <property type="match status" value="1"/>
</dbReference>
<evidence type="ECO:0000313" key="4">
    <source>
        <dbReference type="EMBL" id="MDC3416113.1"/>
    </source>
</evidence>
<accession>A0A9X3WC54</accession>
<keyword evidence="5" id="KW-1185">Reference proteome</keyword>
<evidence type="ECO:0000259" key="2">
    <source>
        <dbReference type="Pfam" id="PF04230"/>
    </source>
</evidence>
<dbReference type="Pfam" id="PF04230">
    <property type="entry name" value="PS_pyruv_trans"/>
    <property type="match status" value="1"/>
</dbReference>
<feature type="domain" description="Glycosyltransferase subfamily 4-like N-terminal" evidence="3">
    <location>
        <begin position="416"/>
        <end position="551"/>
    </location>
</feature>